<sequence>MDFWESFFVWLGLKSLVISSLLELAFGRSLCFPSLDCASYWQVLPR</sequence>
<evidence type="ECO:0000313" key="1">
    <source>
        <dbReference type="EMBL" id="EHU00204.1"/>
    </source>
</evidence>
<proteinExistence type="predicted"/>
<evidence type="ECO:0000313" key="2">
    <source>
        <dbReference type="Proteomes" id="UP000005050"/>
    </source>
</evidence>
<name>H3REM8_PANSE</name>
<protein>
    <submittedName>
        <fullName evidence="1">Uncharacterized protein</fullName>
    </submittedName>
</protein>
<dbReference type="Proteomes" id="UP000005050">
    <property type="component" value="Unassembled WGS sequence"/>
</dbReference>
<gene>
    <name evidence="1" type="ORF">CKS_2211</name>
</gene>
<reference evidence="1 2" key="1">
    <citation type="journal article" date="2012" name="Mol. Microbiol.">
        <title>The genetic and structural basis of two distinct terminal side branch residues in stewartan and amylovoran exopolysaccharides and their potential role in host adaptation.</title>
        <authorList>
            <person name="Wang X."/>
            <person name="Yang F."/>
            <person name="von Bodman S.B."/>
        </authorList>
    </citation>
    <scope>NUCLEOTIDE SEQUENCE [LARGE SCALE GENOMIC DNA]</scope>
    <source>
        <strain evidence="1 2">DC283</strain>
    </source>
</reference>
<accession>H3REM8</accession>
<dbReference type="AlphaFoldDB" id="H3REM8"/>
<comment type="caution">
    <text evidence="1">The sequence shown here is derived from an EMBL/GenBank/DDBJ whole genome shotgun (WGS) entry which is preliminary data.</text>
</comment>
<dbReference type="EMBL" id="AHIE01000019">
    <property type="protein sequence ID" value="EHU00204.1"/>
    <property type="molecule type" value="Genomic_DNA"/>
</dbReference>
<organism evidence="1 2">
    <name type="scientific">Pantoea stewartii subsp. stewartii DC283</name>
    <dbReference type="NCBI Taxonomy" id="660596"/>
    <lineage>
        <taxon>Bacteria</taxon>
        <taxon>Pseudomonadati</taxon>
        <taxon>Pseudomonadota</taxon>
        <taxon>Gammaproteobacteria</taxon>
        <taxon>Enterobacterales</taxon>
        <taxon>Erwiniaceae</taxon>
        <taxon>Pantoea</taxon>
    </lineage>
</organism>